<accession>A0ACB0JTB0</accession>
<dbReference type="EMBL" id="CASHSV030000109">
    <property type="protein sequence ID" value="CAJ2646783.1"/>
    <property type="molecule type" value="Genomic_DNA"/>
</dbReference>
<dbReference type="Proteomes" id="UP001177021">
    <property type="component" value="Unassembled WGS sequence"/>
</dbReference>
<evidence type="ECO:0000313" key="1">
    <source>
        <dbReference type="EMBL" id="CAJ2646783.1"/>
    </source>
</evidence>
<comment type="caution">
    <text evidence="1">The sequence shown here is derived from an EMBL/GenBank/DDBJ whole genome shotgun (WGS) entry which is preliminary data.</text>
</comment>
<organism evidence="1 2">
    <name type="scientific">Trifolium pratense</name>
    <name type="common">Red clover</name>
    <dbReference type="NCBI Taxonomy" id="57577"/>
    <lineage>
        <taxon>Eukaryota</taxon>
        <taxon>Viridiplantae</taxon>
        <taxon>Streptophyta</taxon>
        <taxon>Embryophyta</taxon>
        <taxon>Tracheophyta</taxon>
        <taxon>Spermatophyta</taxon>
        <taxon>Magnoliopsida</taxon>
        <taxon>eudicotyledons</taxon>
        <taxon>Gunneridae</taxon>
        <taxon>Pentapetalae</taxon>
        <taxon>rosids</taxon>
        <taxon>fabids</taxon>
        <taxon>Fabales</taxon>
        <taxon>Fabaceae</taxon>
        <taxon>Papilionoideae</taxon>
        <taxon>50 kb inversion clade</taxon>
        <taxon>NPAAA clade</taxon>
        <taxon>Hologalegina</taxon>
        <taxon>IRL clade</taxon>
        <taxon>Trifolieae</taxon>
        <taxon>Trifolium</taxon>
    </lineage>
</organism>
<keyword evidence="2" id="KW-1185">Reference proteome</keyword>
<gene>
    <name evidence="1" type="ORF">MILVUS5_LOCUS15433</name>
</gene>
<reference evidence="1" key="1">
    <citation type="submission" date="2023-10" db="EMBL/GenBank/DDBJ databases">
        <authorList>
            <person name="Rodriguez Cubillos JULIANA M."/>
            <person name="De Vega J."/>
        </authorList>
    </citation>
    <scope>NUCLEOTIDE SEQUENCE</scope>
</reference>
<sequence length="271" mass="30772">MLNTTINEVIASVSLTGSISKLHANSSMSEFVILKALHVQMQFSKAPVIKEVLWQPPILNWMKCNSVGASTGNPGNSSCAGIFQNRGSDKIEEAPVETRLIDHKRRHQNDTAKMLTLISTVTKFLWVIADGLLHRQQPLPADELIIFEQPFLPDELIFEILLLLPVRSLRQFKCICKSWKTLISDPQFAKAHLRSITVNPTPIHQRLFTNDRDMPVSFPVKPLLESPSTHTKHVKFTMEYFHDLGICNGLLCLINLNFQVWLWNPSLRLQS</sequence>
<proteinExistence type="predicted"/>
<evidence type="ECO:0000313" key="2">
    <source>
        <dbReference type="Proteomes" id="UP001177021"/>
    </source>
</evidence>
<protein>
    <submittedName>
        <fullName evidence="1">Uncharacterized protein</fullName>
    </submittedName>
</protein>
<name>A0ACB0JTB0_TRIPR</name>